<dbReference type="GO" id="GO:0016616">
    <property type="term" value="F:oxidoreductase activity, acting on the CH-OH group of donors, NAD or NADP as acceptor"/>
    <property type="evidence" value="ECO:0007669"/>
    <property type="project" value="UniProtKB-ARBA"/>
</dbReference>
<organism evidence="8 9">
    <name type="scientific">Angiostrongylus cantonensis</name>
    <name type="common">Rat lungworm</name>
    <dbReference type="NCBI Taxonomy" id="6313"/>
    <lineage>
        <taxon>Eukaryota</taxon>
        <taxon>Metazoa</taxon>
        <taxon>Ecdysozoa</taxon>
        <taxon>Nematoda</taxon>
        <taxon>Chromadorea</taxon>
        <taxon>Rhabditida</taxon>
        <taxon>Rhabditina</taxon>
        <taxon>Rhabditomorpha</taxon>
        <taxon>Strongyloidea</taxon>
        <taxon>Metastrongylidae</taxon>
        <taxon>Angiostrongylus</taxon>
    </lineage>
</organism>
<evidence type="ECO:0000256" key="3">
    <source>
        <dbReference type="ARBA" id="ARBA00023002"/>
    </source>
</evidence>
<evidence type="ECO:0000256" key="2">
    <source>
        <dbReference type="ARBA" id="ARBA00022857"/>
    </source>
</evidence>
<dbReference type="InterPro" id="IPR020471">
    <property type="entry name" value="AKR"/>
</dbReference>
<dbReference type="STRING" id="6313.A0A0K0CV76"/>
<dbReference type="AlphaFoldDB" id="A0A0K0CV76"/>
<reference evidence="9" key="2">
    <citation type="submission" date="2017-02" db="UniProtKB">
        <authorList>
            <consortium name="WormBaseParasite"/>
        </authorList>
    </citation>
    <scope>IDENTIFICATION</scope>
</reference>
<reference evidence="8" key="1">
    <citation type="submission" date="2012-09" db="EMBL/GenBank/DDBJ databases">
        <authorList>
            <person name="Martin A.A."/>
        </authorList>
    </citation>
    <scope>NUCLEOTIDE SEQUENCE</scope>
</reference>
<keyword evidence="8" id="KW-1185">Reference proteome</keyword>
<accession>A0A0K0CV76</accession>
<evidence type="ECO:0000256" key="4">
    <source>
        <dbReference type="PIRSR" id="PIRSR000097-1"/>
    </source>
</evidence>
<dbReference type="Proteomes" id="UP000035642">
    <property type="component" value="Unassembled WGS sequence"/>
</dbReference>
<dbReference type="PIRSF" id="PIRSF000097">
    <property type="entry name" value="AKR"/>
    <property type="match status" value="1"/>
</dbReference>
<dbReference type="PANTHER" id="PTHR43827:SF3">
    <property type="entry name" value="NADP-DEPENDENT OXIDOREDUCTASE DOMAIN-CONTAINING PROTEIN"/>
    <property type="match status" value="1"/>
</dbReference>
<dbReference type="Gene3D" id="3.20.20.100">
    <property type="entry name" value="NADP-dependent oxidoreductase domain"/>
    <property type="match status" value="1"/>
</dbReference>
<dbReference type="PRINTS" id="PR00069">
    <property type="entry name" value="ALDKETRDTASE"/>
</dbReference>
<keyword evidence="2" id="KW-0521">NADP</keyword>
<sequence>MTCAFQNVKGGAAELNTGFYIPLIGLGTYKITGEQVKPAVEAALDCGYRMFDTAKYYKNEQELGEALSELLPKYNLSRSDIFLTTKFFPVADDPSNGARKHVMESLELLKTDYIDMVLIHYPKAEKLDEKDERNPLHRKLTYLELEKLKDEGKIRSVGVSNYESQHIEEIKTYGKMMPCANQVEYHPHFTRDELKEYCSKEGIFFQAFSSLARLQPELVQDPVLLDLVKKHSTTVTMVLLSWALSQGVGIIPKSATPERIVENLKVTELELSQEEIELLHKLNRNQNYIRCCGWRVL</sequence>
<evidence type="ECO:0000256" key="5">
    <source>
        <dbReference type="PIRSR" id="PIRSR000097-2"/>
    </source>
</evidence>
<dbReference type="PANTHER" id="PTHR43827">
    <property type="entry name" value="2,5-DIKETO-D-GLUCONIC ACID REDUCTASE"/>
    <property type="match status" value="1"/>
</dbReference>
<evidence type="ECO:0000313" key="9">
    <source>
        <dbReference type="WBParaSite" id="ACAC_0000120301-mRNA-1"/>
    </source>
</evidence>
<comment type="similarity">
    <text evidence="1">Belongs to the aldo/keto reductase family.</text>
</comment>
<feature type="domain" description="NADP-dependent oxidoreductase" evidence="7">
    <location>
        <begin position="24"/>
        <end position="283"/>
    </location>
</feature>
<evidence type="ECO:0000313" key="8">
    <source>
        <dbReference type="Proteomes" id="UP000035642"/>
    </source>
</evidence>
<dbReference type="Pfam" id="PF00248">
    <property type="entry name" value="Aldo_ket_red"/>
    <property type="match status" value="1"/>
</dbReference>
<evidence type="ECO:0000256" key="6">
    <source>
        <dbReference type="PIRSR" id="PIRSR000097-3"/>
    </source>
</evidence>
<feature type="active site" description="Proton donor" evidence="4">
    <location>
        <position position="57"/>
    </location>
</feature>
<feature type="site" description="Lowers pKa of active site Tyr" evidence="6">
    <location>
        <position position="86"/>
    </location>
</feature>
<protein>
    <submittedName>
        <fullName evidence="9">Aldo_ket_red domain-containing protein</fullName>
    </submittedName>
</protein>
<proteinExistence type="inferred from homology"/>
<dbReference type="InterPro" id="IPR018170">
    <property type="entry name" value="Aldo/ket_reductase_CS"/>
</dbReference>
<dbReference type="SUPFAM" id="SSF51430">
    <property type="entry name" value="NAD(P)-linked oxidoreductase"/>
    <property type="match status" value="1"/>
</dbReference>
<evidence type="ECO:0000259" key="7">
    <source>
        <dbReference type="Pfam" id="PF00248"/>
    </source>
</evidence>
<keyword evidence="3" id="KW-0560">Oxidoreductase</keyword>
<dbReference type="PROSITE" id="PS00063">
    <property type="entry name" value="ALDOKETO_REDUCTASE_3"/>
    <property type="match status" value="1"/>
</dbReference>
<dbReference type="InterPro" id="IPR023210">
    <property type="entry name" value="NADP_OxRdtase_dom"/>
</dbReference>
<dbReference type="WBParaSite" id="ACAC_0000120301-mRNA-1">
    <property type="protein sequence ID" value="ACAC_0000120301-mRNA-1"/>
    <property type="gene ID" value="ACAC_0000120301"/>
</dbReference>
<feature type="binding site" evidence="5">
    <location>
        <position position="120"/>
    </location>
    <ligand>
        <name>substrate</name>
    </ligand>
</feature>
<dbReference type="PROSITE" id="PS00062">
    <property type="entry name" value="ALDOKETO_REDUCTASE_2"/>
    <property type="match status" value="1"/>
</dbReference>
<dbReference type="FunFam" id="3.20.20.100:FF:000002">
    <property type="entry name" value="2,5-diketo-D-gluconic acid reductase A"/>
    <property type="match status" value="1"/>
</dbReference>
<name>A0A0K0CV76_ANGCA</name>
<dbReference type="InterPro" id="IPR036812">
    <property type="entry name" value="NAD(P)_OxRdtase_dom_sf"/>
</dbReference>
<evidence type="ECO:0000256" key="1">
    <source>
        <dbReference type="ARBA" id="ARBA00007905"/>
    </source>
</evidence>